<dbReference type="InterPro" id="IPR029060">
    <property type="entry name" value="PIN-like_dom_sf"/>
</dbReference>
<gene>
    <name evidence="1" type="ORF">JQX41_23815</name>
</gene>
<dbReference type="InterPro" id="IPR006226">
    <property type="entry name" value="Mtu_PIN"/>
</dbReference>
<feature type="non-terminal residue" evidence="1">
    <location>
        <position position="120"/>
    </location>
</feature>
<dbReference type="NCBIfam" id="TIGR00028">
    <property type="entry name" value="Mtu_PIN_fam"/>
    <property type="match status" value="1"/>
</dbReference>
<proteinExistence type="predicted"/>
<evidence type="ECO:0000313" key="2">
    <source>
        <dbReference type="Proteomes" id="UP000755667"/>
    </source>
</evidence>
<evidence type="ECO:0000313" key="1">
    <source>
        <dbReference type="EMBL" id="MBM2415323.1"/>
    </source>
</evidence>
<dbReference type="SUPFAM" id="SSF88723">
    <property type="entry name" value="PIN domain-like"/>
    <property type="match status" value="1"/>
</dbReference>
<dbReference type="RefSeq" id="WP_203276280.1">
    <property type="nucleotide sequence ID" value="NZ_JAFBXE010000054.1"/>
</dbReference>
<protein>
    <recommendedName>
        <fullName evidence="3">Toxin VapC</fullName>
    </recommendedName>
</protein>
<reference evidence="1" key="1">
    <citation type="submission" date="2021-01" db="EMBL/GenBank/DDBJ databases">
        <title>Diatom-associated Roseobacters Show Island Model of Population Structure.</title>
        <authorList>
            <person name="Qu L."/>
            <person name="Feng X."/>
            <person name="Chen Y."/>
            <person name="Li L."/>
            <person name="Wang X."/>
            <person name="Hu Z."/>
            <person name="Wang H."/>
            <person name="Luo H."/>
        </authorList>
    </citation>
    <scope>NUCLEOTIDE SEQUENCE</scope>
    <source>
        <strain evidence="1">CC28-69</strain>
    </source>
</reference>
<dbReference type="GO" id="GO:0016788">
    <property type="term" value="F:hydrolase activity, acting on ester bonds"/>
    <property type="evidence" value="ECO:0007669"/>
    <property type="project" value="InterPro"/>
</dbReference>
<evidence type="ECO:0008006" key="3">
    <source>
        <dbReference type="Google" id="ProtNLM"/>
    </source>
</evidence>
<organism evidence="1 2">
    <name type="scientific">Marivita cryptomonadis</name>
    <dbReference type="NCBI Taxonomy" id="505252"/>
    <lineage>
        <taxon>Bacteria</taxon>
        <taxon>Pseudomonadati</taxon>
        <taxon>Pseudomonadota</taxon>
        <taxon>Alphaproteobacteria</taxon>
        <taxon>Rhodobacterales</taxon>
        <taxon>Roseobacteraceae</taxon>
        <taxon>Marivita</taxon>
    </lineage>
</organism>
<name>A0A9Q2P0N3_9RHOB</name>
<accession>A0A9Q2P0N3</accession>
<dbReference type="AlphaFoldDB" id="A0A9Q2P0N3"/>
<comment type="caution">
    <text evidence="1">The sequence shown here is derived from an EMBL/GenBank/DDBJ whole genome shotgun (WGS) entry which is preliminary data.</text>
</comment>
<dbReference type="Proteomes" id="UP000755667">
    <property type="component" value="Unassembled WGS sequence"/>
</dbReference>
<sequence length="120" mass="12877">MTYLLDVNVLIALIDPAHVAHDDAHTWFASTGQHAWATCPITENGVLRIVGNPKYPNSPGSPAVVSEIVQKLRSLPGHAFWAEELSLVASDIVDPARVLTAAQVTDTYLLALASHRSGLL</sequence>
<dbReference type="EMBL" id="JAFBXE010000054">
    <property type="protein sequence ID" value="MBM2415323.1"/>
    <property type="molecule type" value="Genomic_DNA"/>
</dbReference>